<evidence type="ECO:0000313" key="7">
    <source>
        <dbReference type="EMBL" id="SVA62834.1"/>
    </source>
</evidence>
<dbReference type="SMART" id="SM00827">
    <property type="entry name" value="PKS_AT"/>
    <property type="match status" value="1"/>
</dbReference>
<accession>A0A381XDK1</accession>
<organism evidence="7">
    <name type="scientific">marine metagenome</name>
    <dbReference type="NCBI Taxonomy" id="408172"/>
    <lineage>
        <taxon>unclassified sequences</taxon>
        <taxon>metagenomes</taxon>
        <taxon>ecological metagenomes</taxon>
    </lineage>
</organism>
<name>A0A381XDK1_9ZZZZ</name>
<dbReference type="EMBL" id="UINC01014793">
    <property type="protein sequence ID" value="SVA62834.1"/>
    <property type="molecule type" value="Genomic_DNA"/>
</dbReference>
<dbReference type="AlphaFoldDB" id="A0A381XDK1"/>
<evidence type="ECO:0000256" key="3">
    <source>
        <dbReference type="ARBA" id="ARBA00022679"/>
    </source>
</evidence>
<reference evidence="7" key="1">
    <citation type="submission" date="2018-05" db="EMBL/GenBank/DDBJ databases">
        <authorList>
            <person name="Lanie J.A."/>
            <person name="Ng W.-L."/>
            <person name="Kazmierczak K.M."/>
            <person name="Andrzejewski T.M."/>
            <person name="Davidsen T.M."/>
            <person name="Wayne K.J."/>
            <person name="Tettelin H."/>
            <person name="Glass J.I."/>
            <person name="Rusch D."/>
            <person name="Podicherti R."/>
            <person name="Tsui H.-C.T."/>
            <person name="Winkler M.E."/>
        </authorList>
    </citation>
    <scope>NUCLEOTIDE SEQUENCE</scope>
</reference>
<evidence type="ECO:0000256" key="2">
    <source>
        <dbReference type="ARBA" id="ARBA00013258"/>
    </source>
</evidence>
<evidence type="ECO:0000256" key="5">
    <source>
        <dbReference type="ARBA" id="ARBA00048462"/>
    </source>
</evidence>
<comment type="catalytic activity">
    <reaction evidence="5">
        <text>holo-[ACP] + malonyl-CoA = malonyl-[ACP] + CoA</text>
        <dbReference type="Rhea" id="RHEA:41792"/>
        <dbReference type="Rhea" id="RHEA-COMP:9623"/>
        <dbReference type="Rhea" id="RHEA-COMP:9685"/>
        <dbReference type="ChEBI" id="CHEBI:57287"/>
        <dbReference type="ChEBI" id="CHEBI:57384"/>
        <dbReference type="ChEBI" id="CHEBI:64479"/>
        <dbReference type="ChEBI" id="CHEBI:78449"/>
        <dbReference type="EC" id="2.3.1.39"/>
    </reaction>
</comment>
<gene>
    <name evidence="7" type="ORF">METZ01_LOCUS115688</name>
</gene>
<dbReference type="InterPro" id="IPR016036">
    <property type="entry name" value="Malonyl_transacylase_ACP-bd"/>
</dbReference>
<dbReference type="InterPro" id="IPR001227">
    <property type="entry name" value="Ac_transferase_dom_sf"/>
</dbReference>
<dbReference type="InterPro" id="IPR024925">
    <property type="entry name" value="Malonyl_CoA-ACP_transAc"/>
</dbReference>
<feature type="non-terminal residue" evidence="7">
    <location>
        <position position="1"/>
    </location>
</feature>
<proteinExistence type="inferred from homology"/>
<sequence>VSKDQRIMFVFPGQGAQYAGIGSDLYANFPIVRKVYAEAADTLGYDIAKLSFKGPEEKLGLTRHTQPALMTHEIACLEAFRELTDGRITPAMAAGHSLGEYTALVAAGVLSFGDGLRLVRKRGELMGQHGEGGMLALGLTPEEAAPLADQFYCEIASCNLPQQTVVGGRDADLDALEAALPDFYPRKRATRLKTEGAFHTYLMVAAAQEFRSVLDAVEFAAAEFTVLSNYTAGPHDDNPAGIRTRLFFQFYKPVNWVGCVHTAVADGITTFVEFGGGVGPGKGPANKKANLEAIIKRNFRAVGYQAEYLPVINDKSLKEAAAQLG</sequence>
<dbReference type="PIRSF" id="PIRSF000446">
    <property type="entry name" value="Mct"/>
    <property type="match status" value="1"/>
</dbReference>
<feature type="domain" description="Malonyl-CoA:ACP transacylase (MAT)" evidence="6">
    <location>
        <begin position="10"/>
        <end position="316"/>
    </location>
</feature>
<keyword evidence="4" id="KW-0012">Acyltransferase</keyword>
<keyword evidence="3" id="KW-0808">Transferase</keyword>
<dbReference type="SUPFAM" id="SSF55048">
    <property type="entry name" value="Probable ACP-binding domain of malonyl-CoA ACP transacylase"/>
    <property type="match status" value="1"/>
</dbReference>
<dbReference type="EC" id="2.3.1.39" evidence="2"/>
<comment type="similarity">
    <text evidence="1">Belongs to the FabD family.</text>
</comment>
<evidence type="ECO:0000256" key="1">
    <source>
        <dbReference type="ARBA" id="ARBA00008217"/>
    </source>
</evidence>
<dbReference type="Gene3D" id="3.30.70.250">
    <property type="entry name" value="Malonyl-CoA ACP transacylase, ACP-binding"/>
    <property type="match status" value="1"/>
</dbReference>
<dbReference type="InterPro" id="IPR050858">
    <property type="entry name" value="Mal-CoA-ACP_Trans/PKS_FabD"/>
</dbReference>
<dbReference type="PANTHER" id="PTHR42681">
    <property type="entry name" value="MALONYL-COA-ACYL CARRIER PROTEIN TRANSACYLASE, MITOCHONDRIAL"/>
    <property type="match status" value="1"/>
</dbReference>
<dbReference type="Pfam" id="PF00698">
    <property type="entry name" value="Acyl_transf_1"/>
    <property type="match status" value="1"/>
</dbReference>
<protein>
    <recommendedName>
        <fullName evidence="2">[acyl-carrier-protein] S-malonyltransferase</fullName>
        <ecNumber evidence="2">2.3.1.39</ecNumber>
    </recommendedName>
</protein>
<dbReference type="PANTHER" id="PTHR42681:SF1">
    <property type="entry name" value="MALONYL-COA-ACYL CARRIER PROTEIN TRANSACYLASE, MITOCHONDRIAL"/>
    <property type="match status" value="1"/>
</dbReference>
<dbReference type="GO" id="GO:0004314">
    <property type="term" value="F:[acyl-carrier-protein] S-malonyltransferase activity"/>
    <property type="evidence" value="ECO:0007669"/>
    <property type="project" value="UniProtKB-EC"/>
</dbReference>
<evidence type="ECO:0000256" key="4">
    <source>
        <dbReference type="ARBA" id="ARBA00023315"/>
    </source>
</evidence>
<dbReference type="Gene3D" id="3.40.366.10">
    <property type="entry name" value="Malonyl-Coenzyme A Acyl Carrier Protein, domain 2"/>
    <property type="match status" value="1"/>
</dbReference>
<dbReference type="InterPro" id="IPR014043">
    <property type="entry name" value="Acyl_transferase_dom"/>
</dbReference>
<evidence type="ECO:0000259" key="6">
    <source>
        <dbReference type="SMART" id="SM00827"/>
    </source>
</evidence>
<dbReference type="GO" id="GO:0006633">
    <property type="term" value="P:fatty acid biosynthetic process"/>
    <property type="evidence" value="ECO:0007669"/>
    <property type="project" value="TreeGrafter"/>
</dbReference>
<dbReference type="InterPro" id="IPR016035">
    <property type="entry name" value="Acyl_Trfase/lysoPLipase"/>
</dbReference>
<dbReference type="SUPFAM" id="SSF52151">
    <property type="entry name" value="FabD/lysophospholipase-like"/>
    <property type="match status" value="1"/>
</dbReference>